<organism evidence="3 4">
    <name type="scientific">Candidatus Atelocyanobacterium thalassa isolate SIO64986</name>
    <dbReference type="NCBI Taxonomy" id="1527444"/>
    <lineage>
        <taxon>Bacteria</taxon>
        <taxon>Bacillati</taxon>
        <taxon>Cyanobacteriota</taxon>
        <taxon>Cyanophyceae</taxon>
        <taxon>Oscillatoriophycideae</taxon>
        <taxon>Chroococcales</taxon>
        <taxon>Aphanothecaceae</taxon>
        <taxon>Candidatus Atelocyanobacterium</taxon>
        <taxon>Candidatus Atelocyanobacterium thalassae</taxon>
    </lineage>
</organism>
<protein>
    <submittedName>
        <fullName evidence="3">Putative RNA-binding protein (Contains KH domain)</fullName>
    </submittedName>
</protein>
<dbReference type="PATRIC" id="fig|1527444.3.peg.1141"/>
<dbReference type="Proteomes" id="UP000028922">
    <property type="component" value="Unassembled WGS sequence"/>
</dbReference>
<dbReference type="InterPro" id="IPR020627">
    <property type="entry name" value="KhpA"/>
</dbReference>
<gene>
    <name evidence="3" type="ORF">ucyna2_01194</name>
</gene>
<evidence type="ECO:0000256" key="2">
    <source>
        <dbReference type="ARBA" id="ARBA00022884"/>
    </source>
</evidence>
<evidence type="ECO:0000313" key="3">
    <source>
        <dbReference type="EMBL" id="KFF40985.1"/>
    </source>
</evidence>
<dbReference type="CDD" id="cd22533">
    <property type="entry name" value="KH-II_YlqC-like"/>
    <property type="match status" value="1"/>
</dbReference>
<evidence type="ECO:0000256" key="1">
    <source>
        <dbReference type="ARBA" id="ARBA00022490"/>
    </source>
</evidence>
<proteinExistence type="predicted"/>
<keyword evidence="2" id="KW-0694">RNA-binding</keyword>
<dbReference type="AlphaFoldDB" id="A0A086CFM1"/>
<dbReference type="EMBL" id="JPSP01000018">
    <property type="protein sequence ID" value="KFF40985.1"/>
    <property type="molecule type" value="Genomic_DNA"/>
</dbReference>
<dbReference type="STRING" id="1527444.ucyna2_01194"/>
<evidence type="ECO:0000313" key="4">
    <source>
        <dbReference type="Proteomes" id="UP000028922"/>
    </source>
</evidence>
<sequence>MFKLTDVISSRNSKTPDYLKLVEFLIEPLLESPKSLSIDCEKINSSQRVWIRLAVDEVDKGRIYGRGGRNIQAIQTILTTAASTAGQSLYLDIYNIPDKNIYSQVSPRNQPMS</sequence>
<keyword evidence="1" id="KW-0963">Cytoplasm</keyword>
<dbReference type="PANTHER" id="PTHR34654:SF1">
    <property type="entry name" value="RNA-BINDING PROTEIN KHPA"/>
    <property type="match status" value="1"/>
</dbReference>
<dbReference type="PANTHER" id="PTHR34654">
    <property type="entry name" value="UPF0109 PROTEIN SCO5592"/>
    <property type="match status" value="1"/>
</dbReference>
<reference evidence="3 4" key="1">
    <citation type="submission" date="2014-08" db="EMBL/GenBank/DDBJ databases">
        <title>Comparative genomics reveals surprising divergence of two closely related strains of uncultivated UCYN-A cyanobacteria.</title>
        <authorList>
            <person name="Bombar D."/>
            <person name="Heller P."/>
            <person name="Sanchez-Baracaldo P."/>
            <person name="Carter B.J."/>
            <person name="Zert J.P."/>
        </authorList>
    </citation>
    <scope>NUCLEOTIDE SEQUENCE [LARGE SCALE GENOMIC DNA]</scope>
</reference>
<dbReference type="Pfam" id="PF13083">
    <property type="entry name" value="KH_KhpA-B"/>
    <property type="match status" value="1"/>
</dbReference>
<dbReference type="GO" id="GO:0003723">
    <property type="term" value="F:RNA binding"/>
    <property type="evidence" value="ECO:0007669"/>
    <property type="project" value="UniProtKB-KW"/>
</dbReference>
<name>A0A086CFM1_9CHRO</name>
<dbReference type="eggNOG" id="COG1837">
    <property type="taxonomic scope" value="Bacteria"/>
</dbReference>
<accession>A0A086CFM1</accession>
<comment type="caution">
    <text evidence="3">The sequence shown here is derived from an EMBL/GenBank/DDBJ whole genome shotgun (WGS) entry which is preliminary data.</text>
</comment>